<evidence type="ECO:0000313" key="9">
    <source>
        <dbReference type="Proteomes" id="UP000192582"/>
    </source>
</evidence>
<keyword evidence="3" id="KW-0560">Oxidoreductase</keyword>
<accession>A0A1W1VIA7</accession>
<keyword evidence="8" id="KW-0413">Isomerase</keyword>
<organism evidence="8 9">
    <name type="scientific">Deinococcus hopiensis KR-140</name>
    <dbReference type="NCBI Taxonomy" id="695939"/>
    <lineage>
        <taxon>Bacteria</taxon>
        <taxon>Thermotogati</taxon>
        <taxon>Deinococcota</taxon>
        <taxon>Deinococci</taxon>
        <taxon>Deinococcales</taxon>
        <taxon>Deinococcaceae</taxon>
        <taxon>Deinococcus</taxon>
    </lineage>
</organism>
<dbReference type="Gene3D" id="3.40.30.10">
    <property type="entry name" value="Glutaredoxin"/>
    <property type="match status" value="1"/>
</dbReference>
<feature type="domain" description="Thioredoxin" evidence="7">
    <location>
        <begin position="33"/>
        <end position="232"/>
    </location>
</feature>
<sequence length="236" mass="25124">MTRLQGSNQNRSVLVIGTLIAAVLIALALFAVRQKGNGADANAGKTINFDLTGKPVLGTKGAPVTVVVFEDFKCPNCKRFEEEFLPTLKSKYIDTGKAKFVSLNYPFLAEKAQLPVDDSKLAAQAAECAYRQGGNDVYERMKQVLFRAQGSEEQVWADKTRLKDLAGNVEGLDTAKFATCLDGDATAAAVDADEQQGNKAAVPGTPAIYVNGKLLPTYDADTVGQAIDAASTSAQQ</sequence>
<evidence type="ECO:0000256" key="6">
    <source>
        <dbReference type="SAM" id="Phobius"/>
    </source>
</evidence>
<evidence type="ECO:0000313" key="8">
    <source>
        <dbReference type="EMBL" id="SMB92960.1"/>
    </source>
</evidence>
<protein>
    <submittedName>
        <fullName evidence="8">Protein-disulfide isomerase</fullName>
    </submittedName>
</protein>
<comment type="similarity">
    <text evidence="1">Belongs to the thioredoxin family. DsbA subfamily.</text>
</comment>
<evidence type="ECO:0000256" key="5">
    <source>
        <dbReference type="ARBA" id="ARBA00023284"/>
    </source>
</evidence>
<dbReference type="Proteomes" id="UP000192582">
    <property type="component" value="Unassembled WGS sequence"/>
</dbReference>
<dbReference type="Pfam" id="PF13462">
    <property type="entry name" value="Thioredoxin_4"/>
    <property type="match status" value="1"/>
</dbReference>
<dbReference type="PANTHER" id="PTHR13887:SF14">
    <property type="entry name" value="DISULFIDE BOND FORMATION PROTEIN D"/>
    <property type="match status" value="1"/>
</dbReference>
<dbReference type="EMBL" id="FWWU01000009">
    <property type="protein sequence ID" value="SMB92960.1"/>
    <property type="molecule type" value="Genomic_DNA"/>
</dbReference>
<dbReference type="SUPFAM" id="SSF52833">
    <property type="entry name" value="Thioredoxin-like"/>
    <property type="match status" value="1"/>
</dbReference>
<evidence type="ECO:0000259" key="7">
    <source>
        <dbReference type="PROSITE" id="PS51352"/>
    </source>
</evidence>
<evidence type="ECO:0000256" key="2">
    <source>
        <dbReference type="ARBA" id="ARBA00022729"/>
    </source>
</evidence>
<evidence type="ECO:0000256" key="3">
    <source>
        <dbReference type="ARBA" id="ARBA00023002"/>
    </source>
</evidence>
<reference evidence="8 9" key="1">
    <citation type="submission" date="2017-04" db="EMBL/GenBank/DDBJ databases">
        <authorList>
            <person name="Afonso C.L."/>
            <person name="Miller P.J."/>
            <person name="Scott M.A."/>
            <person name="Spackman E."/>
            <person name="Goraichik I."/>
            <person name="Dimitrov K.M."/>
            <person name="Suarez D.L."/>
            <person name="Swayne D.E."/>
        </authorList>
    </citation>
    <scope>NUCLEOTIDE SEQUENCE [LARGE SCALE GENOMIC DNA]</scope>
    <source>
        <strain evidence="8 9">KR-140</strain>
    </source>
</reference>
<feature type="transmembrane region" description="Helical" evidence="6">
    <location>
        <begin position="12"/>
        <end position="32"/>
    </location>
</feature>
<dbReference type="STRING" id="695939.SAMN00790413_01782"/>
<keyword evidence="6" id="KW-0472">Membrane</keyword>
<keyword evidence="6" id="KW-0812">Transmembrane</keyword>
<keyword evidence="5" id="KW-0676">Redox-active center</keyword>
<evidence type="ECO:0000256" key="1">
    <source>
        <dbReference type="ARBA" id="ARBA00005791"/>
    </source>
</evidence>
<proteinExistence type="inferred from homology"/>
<keyword evidence="9" id="KW-1185">Reference proteome</keyword>
<evidence type="ECO:0000256" key="4">
    <source>
        <dbReference type="ARBA" id="ARBA00023157"/>
    </source>
</evidence>
<keyword evidence="6" id="KW-1133">Transmembrane helix</keyword>
<dbReference type="GO" id="GO:0016491">
    <property type="term" value="F:oxidoreductase activity"/>
    <property type="evidence" value="ECO:0007669"/>
    <property type="project" value="UniProtKB-KW"/>
</dbReference>
<dbReference type="InterPro" id="IPR036249">
    <property type="entry name" value="Thioredoxin-like_sf"/>
</dbReference>
<dbReference type="RefSeq" id="WP_084049188.1">
    <property type="nucleotide sequence ID" value="NZ_FWWU01000009.1"/>
</dbReference>
<name>A0A1W1VIA7_9DEIO</name>
<dbReference type="GO" id="GO:0016853">
    <property type="term" value="F:isomerase activity"/>
    <property type="evidence" value="ECO:0007669"/>
    <property type="project" value="UniProtKB-KW"/>
</dbReference>
<gene>
    <name evidence="8" type="ORF">SAMN00790413_01782</name>
</gene>
<keyword evidence="4" id="KW-1015">Disulfide bond</keyword>
<dbReference type="InterPro" id="IPR013766">
    <property type="entry name" value="Thioredoxin_domain"/>
</dbReference>
<keyword evidence="2" id="KW-0732">Signal</keyword>
<dbReference type="PROSITE" id="PS51352">
    <property type="entry name" value="THIOREDOXIN_2"/>
    <property type="match status" value="1"/>
</dbReference>
<dbReference type="OrthoDB" id="117402at2"/>
<dbReference type="InterPro" id="IPR012336">
    <property type="entry name" value="Thioredoxin-like_fold"/>
</dbReference>
<dbReference type="PANTHER" id="PTHR13887">
    <property type="entry name" value="GLUTATHIONE S-TRANSFERASE KAPPA"/>
    <property type="match status" value="1"/>
</dbReference>
<dbReference type="AlphaFoldDB" id="A0A1W1VIA7"/>